<keyword evidence="2" id="KW-1185">Reference proteome</keyword>
<dbReference type="EMBL" id="AVOT02034814">
    <property type="protein sequence ID" value="MBW0529031.1"/>
    <property type="molecule type" value="Genomic_DNA"/>
</dbReference>
<dbReference type="AlphaFoldDB" id="A0A9Q3I467"/>
<dbReference type="OrthoDB" id="2749819at2759"/>
<sequence length="158" mass="18607">MKIIVPTKYKDKQTTRNETFEGIEGEEKDNFEEESDRLNKATVYHKTEMKEIIKDKKELKFKLAIENVIRKILEHKINLTLEEMLSVFPTFIHRLKGISLDKKEDMKSLNTLEIKEYFISIKIKDFEKPRPHYAFPLGLLKVFVGKVEYPVMALVDTG</sequence>
<protein>
    <submittedName>
        <fullName evidence="1">Uncharacterized protein</fullName>
    </submittedName>
</protein>
<evidence type="ECO:0000313" key="2">
    <source>
        <dbReference type="Proteomes" id="UP000765509"/>
    </source>
</evidence>
<gene>
    <name evidence="1" type="ORF">O181_068746</name>
</gene>
<reference evidence="1" key="1">
    <citation type="submission" date="2021-03" db="EMBL/GenBank/DDBJ databases">
        <title>Draft genome sequence of rust myrtle Austropuccinia psidii MF-1, a brazilian biotype.</title>
        <authorList>
            <person name="Quecine M.C."/>
            <person name="Pachon D.M.R."/>
            <person name="Bonatelli M.L."/>
            <person name="Correr F.H."/>
            <person name="Franceschini L.M."/>
            <person name="Leite T.F."/>
            <person name="Margarido G.R.A."/>
            <person name="Almeida C.A."/>
            <person name="Ferrarezi J.A."/>
            <person name="Labate C.A."/>
        </authorList>
    </citation>
    <scope>NUCLEOTIDE SEQUENCE</scope>
    <source>
        <strain evidence="1">MF-1</strain>
    </source>
</reference>
<name>A0A9Q3I467_9BASI</name>
<dbReference type="Proteomes" id="UP000765509">
    <property type="component" value="Unassembled WGS sequence"/>
</dbReference>
<proteinExistence type="predicted"/>
<accession>A0A9Q3I467</accession>
<evidence type="ECO:0000313" key="1">
    <source>
        <dbReference type="EMBL" id="MBW0529031.1"/>
    </source>
</evidence>
<comment type="caution">
    <text evidence="1">The sequence shown here is derived from an EMBL/GenBank/DDBJ whole genome shotgun (WGS) entry which is preliminary data.</text>
</comment>
<organism evidence="1 2">
    <name type="scientific">Austropuccinia psidii MF-1</name>
    <dbReference type="NCBI Taxonomy" id="1389203"/>
    <lineage>
        <taxon>Eukaryota</taxon>
        <taxon>Fungi</taxon>
        <taxon>Dikarya</taxon>
        <taxon>Basidiomycota</taxon>
        <taxon>Pucciniomycotina</taxon>
        <taxon>Pucciniomycetes</taxon>
        <taxon>Pucciniales</taxon>
        <taxon>Sphaerophragmiaceae</taxon>
        <taxon>Austropuccinia</taxon>
    </lineage>
</organism>